<dbReference type="GO" id="GO:0120147">
    <property type="term" value="F:formylglycine-generating oxidase activity"/>
    <property type="evidence" value="ECO:0007669"/>
    <property type="project" value="TreeGrafter"/>
</dbReference>
<dbReference type="PANTHER" id="PTHR23150:SF19">
    <property type="entry name" value="FORMYLGLYCINE-GENERATING ENZYME"/>
    <property type="match status" value="1"/>
</dbReference>
<comment type="caution">
    <text evidence="3">The sequence shown here is derived from an EMBL/GenBank/DDBJ whole genome shotgun (WGS) entry which is preliminary data.</text>
</comment>
<dbReference type="Gene3D" id="3.90.1580.10">
    <property type="entry name" value="paralog of FGE (formylglycine-generating enzyme)"/>
    <property type="match status" value="1"/>
</dbReference>
<dbReference type="InterPro" id="IPR005532">
    <property type="entry name" value="SUMF_dom"/>
</dbReference>
<feature type="compositionally biased region" description="Basic and acidic residues" evidence="1">
    <location>
        <begin position="21"/>
        <end position="31"/>
    </location>
</feature>
<accession>A0A935TAP0</accession>
<evidence type="ECO:0000313" key="3">
    <source>
        <dbReference type="EMBL" id="MBK7954946.1"/>
    </source>
</evidence>
<dbReference type="InterPro" id="IPR016187">
    <property type="entry name" value="CTDL_fold"/>
</dbReference>
<evidence type="ECO:0000259" key="2">
    <source>
        <dbReference type="Pfam" id="PF03781"/>
    </source>
</evidence>
<dbReference type="PANTHER" id="PTHR23150">
    <property type="entry name" value="SULFATASE MODIFYING FACTOR 1, 2"/>
    <property type="match status" value="1"/>
</dbReference>
<feature type="compositionally biased region" description="Basic and acidic residues" evidence="1">
    <location>
        <begin position="62"/>
        <end position="76"/>
    </location>
</feature>
<feature type="compositionally biased region" description="Basic and acidic residues" evidence="1">
    <location>
        <begin position="107"/>
        <end position="126"/>
    </location>
</feature>
<dbReference type="InterPro" id="IPR042095">
    <property type="entry name" value="SUMF_sf"/>
</dbReference>
<feature type="domain" description="Sulfatase-modifying factor enzyme-like" evidence="2">
    <location>
        <begin position="64"/>
        <end position="158"/>
    </location>
</feature>
<sequence>MGEIATPALASLVPGAGNRLQGKDGFERNTRACDSISLPPSTISRRSDRRSRTSSAATTLGRGDRPRAGQLRRKEPGTMPVKSYAPNDWGLYEMHGNVWEWCADGQRDYGDDLEENPRGPGDDAPRVVRGGSWSDGAGWLRSACRDQGGPASPASATGAFAFP</sequence>
<protein>
    <submittedName>
        <fullName evidence="3">SUMF1/EgtB/PvdO family nonheme iron enzyme</fullName>
    </submittedName>
</protein>
<feature type="region of interest" description="Disordered" evidence="1">
    <location>
        <begin position="107"/>
        <end position="163"/>
    </location>
</feature>
<name>A0A935TAP0_9PROT</name>
<dbReference type="EMBL" id="JADJOT010000009">
    <property type="protein sequence ID" value="MBK7954946.1"/>
    <property type="molecule type" value="Genomic_DNA"/>
</dbReference>
<reference evidence="3 4" key="1">
    <citation type="submission" date="2020-10" db="EMBL/GenBank/DDBJ databases">
        <title>Connecting structure to function with the recovery of over 1000 high-quality activated sludge metagenome-assembled genomes encoding full-length rRNA genes using long-read sequencing.</title>
        <authorList>
            <person name="Singleton C.M."/>
            <person name="Petriglieri F."/>
            <person name="Kristensen J.M."/>
            <person name="Kirkegaard R.H."/>
            <person name="Michaelsen T.Y."/>
            <person name="Andersen M.H."/>
            <person name="Karst S.M."/>
            <person name="Dueholm M.S."/>
            <person name="Nielsen P.H."/>
            <person name="Albertsen M."/>
        </authorList>
    </citation>
    <scope>NUCLEOTIDE SEQUENCE [LARGE SCALE GENOMIC DNA]</scope>
    <source>
        <strain evidence="3">Fred_18-Q3-R57-64_BAT3C.720</strain>
    </source>
</reference>
<dbReference type="Proteomes" id="UP000706151">
    <property type="component" value="Unassembled WGS sequence"/>
</dbReference>
<dbReference type="InterPro" id="IPR051043">
    <property type="entry name" value="Sulfatase_Mod_Factor_Kinase"/>
</dbReference>
<evidence type="ECO:0000256" key="1">
    <source>
        <dbReference type="SAM" id="MobiDB-lite"/>
    </source>
</evidence>
<dbReference type="AlphaFoldDB" id="A0A935TAP0"/>
<evidence type="ECO:0000313" key="4">
    <source>
        <dbReference type="Proteomes" id="UP000706151"/>
    </source>
</evidence>
<proteinExistence type="predicted"/>
<dbReference type="Pfam" id="PF03781">
    <property type="entry name" value="FGE-sulfatase"/>
    <property type="match status" value="1"/>
</dbReference>
<feature type="compositionally biased region" description="Low complexity" evidence="1">
    <location>
        <begin position="148"/>
        <end position="163"/>
    </location>
</feature>
<gene>
    <name evidence="3" type="ORF">IPK02_13860</name>
</gene>
<organism evidence="3 4">
    <name type="scientific">Candidatus Accumulibacter affinis</name>
    <dbReference type="NCBI Taxonomy" id="2954384"/>
    <lineage>
        <taxon>Bacteria</taxon>
        <taxon>Pseudomonadati</taxon>
        <taxon>Pseudomonadota</taxon>
        <taxon>Betaproteobacteria</taxon>
        <taxon>Candidatus Accumulibacter</taxon>
    </lineage>
</organism>
<dbReference type="SUPFAM" id="SSF56436">
    <property type="entry name" value="C-type lectin-like"/>
    <property type="match status" value="1"/>
</dbReference>
<feature type="region of interest" description="Disordered" evidence="1">
    <location>
        <begin position="14"/>
        <end position="86"/>
    </location>
</feature>